<keyword evidence="1" id="KW-0479">Metal-binding</keyword>
<feature type="domain" description="Cupin type-2" evidence="2">
    <location>
        <begin position="43"/>
        <end position="112"/>
    </location>
</feature>
<evidence type="ECO:0000313" key="3">
    <source>
        <dbReference type="EMBL" id="QRG66979.1"/>
    </source>
</evidence>
<reference evidence="3 4" key="1">
    <citation type="submission" date="2021-01" db="EMBL/GenBank/DDBJ databases">
        <title>Identification of strong promoters based on the transcriptome of Brevibacillus choshinensis.</title>
        <authorList>
            <person name="Yao D."/>
            <person name="Zhang K."/>
            <person name="Wu J."/>
        </authorList>
    </citation>
    <scope>NUCLEOTIDE SEQUENCE [LARGE SCALE GENOMIC DNA]</scope>
    <source>
        <strain evidence="3 4">HPD31-SP3</strain>
    </source>
</reference>
<dbReference type="RefSeq" id="WP_203354043.1">
    <property type="nucleotide sequence ID" value="NZ_CP069127.1"/>
</dbReference>
<dbReference type="Pfam" id="PF07883">
    <property type="entry name" value="Cupin_2"/>
    <property type="match status" value="1"/>
</dbReference>
<dbReference type="Gene3D" id="2.60.120.10">
    <property type="entry name" value="Jelly Rolls"/>
    <property type="match status" value="1"/>
</dbReference>
<evidence type="ECO:0000313" key="4">
    <source>
        <dbReference type="Proteomes" id="UP000596248"/>
    </source>
</evidence>
<accession>A0ABX7FL53</accession>
<dbReference type="InterPro" id="IPR013096">
    <property type="entry name" value="Cupin_2"/>
</dbReference>
<dbReference type="Proteomes" id="UP000596248">
    <property type="component" value="Chromosome"/>
</dbReference>
<dbReference type="PANTHER" id="PTHR35848">
    <property type="entry name" value="OXALATE-BINDING PROTEIN"/>
    <property type="match status" value="1"/>
</dbReference>
<dbReference type="EMBL" id="CP069127">
    <property type="protein sequence ID" value="QRG66979.1"/>
    <property type="molecule type" value="Genomic_DNA"/>
</dbReference>
<evidence type="ECO:0000259" key="2">
    <source>
        <dbReference type="Pfam" id="PF07883"/>
    </source>
</evidence>
<dbReference type="InterPro" id="IPR051610">
    <property type="entry name" value="GPI/OXD"/>
</dbReference>
<sequence length="152" mass="16578">MTKPLSLLSIPGEFVEADELGKMTTLFLGAAAGSEKLYVNIDKVQPGAKSVKYHSHSLQEEFFLILAGEGTLRLDGEEYSVTKGSFVAKPAGKEIAHQFINTGTDVLEILDVGLKVQGDVAYYPDEDVYYIRGKKSFAGSDALADWDSEPNR</sequence>
<name>A0ABX7FL53_BRECH</name>
<dbReference type="CDD" id="cd02224">
    <property type="entry name" value="cupin_SPO2919-like"/>
    <property type="match status" value="1"/>
</dbReference>
<organism evidence="3 4">
    <name type="scientific">Brevibacillus choshinensis</name>
    <dbReference type="NCBI Taxonomy" id="54911"/>
    <lineage>
        <taxon>Bacteria</taxon>
        <taxon>Bacillati</taxon>
        <taxon>Bacillota</taxon>
        <taxon>Bacilli</taxon>
        <taxon>Bacillales</taxon>
        <taxon>Paenibacillaceae</taxon>
        <taxon>Brevibacillus</taxon>
    </lineage>
</organism>
<gene>
    <name evidence="3" type="ORF">JNE38_26490</name>
</gene>
<dbReference type="PANTHER" id="PTHR35848:SF6">
    <property type="entry name" value="CUPIN TYPE-2 DOMAIN-CONTAINING PROTEIN"/>
    <property type="match status" value="1"/>
</dbReference>
<proteinExistence type="predicted"/>
<protein>
    <submittedName>
        <fullName evidence="3">Cupin domain-containing protein</fullName>
    </submittedName>
</protein>
<dbReference type="InterPro" id="IPR014710">
    <property type="entry name" value="RmlC-like_jellyroll"/>
</dbReference>
<keyword evidence="4" id="KW-1185">Reference proteome</keyword>
<evidence type="ECO:0000256" key="1">
    <source>
        <dbReference type="ARBA" id="ARBA00022723"/>
    </source>
</evidence>
<dbReference type="InterPro" id="IPR011051">
    <property type="entry name" value="RmlC_Cupin_sf"/>
</dbReference>
<dbReference type="SUPFAM" id="SSF51182">
    <property type="entry name" value="RmlC-like cupins"/>
    <property type="match status" value="1"/>
</dbReference>